<name>A0AAV4RUM2_CAEEX</name>
<proteinExistence type="predicted"/>
<dbReference type="EMBL" id="BPLR01008293">
    <property type="protein sequence ID" value="GIY23583.1"/>
    <property type="molecule type" value="Genomic_DNA"/>
</dbReference>
<evidence type="ECO:0000313" key="2">
    <source>
        <dbReference type="Proteomes" id="UP001054945"/>
    </source>
</evidence>
<dbReference type="AlphaFoldDB" id="A0AAV4RUM2"/>
<organism evidence="1 2">
    <name type="scientific">Caerostris extrusa</name>
    <name type="common">Bark spider</name>
    <name type="synonym">Caerostris bankana</name>
    <dbReference type="NCBI Taxonomy" id="172846"/>
    <lineage>
        <taxon>Eukaryota</taxon>
        <taxon>Metazoa</taxon>
        <taxon>Ecdysozoa</taxon>
        <taxon>Arthropoda</taxon>
        <taxon>Chelicerata</taxon>
        <taxon>Arachnida</taxon>
        <taxon>Araneae</taxon>
        <taxon>Araneomorphae</taxon>
        <taxon>Entelegynae</taxon>
        <taxon>Araneoidea</taxon>
        <taxon>Araneidae</taxon>
        <taxon>Caerostris</taxon>
    </lineage>
</organism>
<sequence length="80" mass="9053">MQSQTTAWNQLFKTPATIKRTRCIKTEQQQRSAICSVSSTIKADISGNIPKMKLFSEMPPNEHGCVVLVVCIWDALKVWE</sequence>
<accession>A0AAV4RUM2</accession>
<keyword evidence="2" id="KW-1185">Reference proteome</keyword>
<evidence type="ECO:0000313" key="1">
    <source>
        <dbReference type="EMBL" id="GIY23583.1"/>
    </source>
</evidence>
<gene>
    <name evidence="1" type="ORF">CEXT_570141</name>
</gene>
<comment type="caution">
    <text evidence="1">The sequence shown here is derived from an EMBL/GenBank/DDBJ whole genome shotgun (WGS) entry which is preliminary data.</text>
</comment>
<protein>
    <submittedName>
        <fullName evidence="1">Uncharacterized protein</fullName>
    </submittedName>
</protein>
<reference evidence="1 2" key="1">
    <citation type="submission" date="2021-06" db="EMBL/GenBank/DDBJ databases">
        <title>Caerostris extrusa draft genome.</title>
        <authorList>
            <person name="Kono N."/>
            <person name="Arakawa K."/>
        </authorList>
    </citation>
    <scope>NUCLEOTIDE SEQUENCE [LARGE SCALE GENOMIC DNA]</scope>
</reference>
<dbReference type="Proteomes" id="UP001054945">
    <property type="component" value="Unassembled WGS sequence"/>
</dbReference>